<keyword evidence="2" id="KW-1185">Reference proteome</keyword>
<dbReference type="Proteomes" id="UP000004344">
    <property type="component" value="Unassembled WGS sequence"/>
</dbReference>
<dbReference type="PATRIC" id="fig|741277.3.peg.1592"/>
<evidence type="ECO:0000313" key="2">
    <source>
        <dbReference type="Proteomes" id="UP000004344"/>
    </source>
</evidence>
<dbReference type="EMBL" id="AGIZ01000005">
    <property type="protein sequence ID" value="EHC14862.1"/>
    <property type="molecule type" value="Genomic_DNA"/>
</dbReference>
<name>G6FSM6_9CYAN</name>
<sequence>MESIEVGPQQYPHIYALGEDCAHRLGIGVPQIFIQHFLNAGVGMQKLLAIAPD</sequence>
<comment type="caution">
    <text evidence="1">The sequence shown here is derived from an EMBL/GenBank/DDBJ whole genome shotgun (WGS) entry which is preliminary data.</text>
</comment>
<organism evidence="1 2">
    <name type="scientific">Fischerella thermalis JSC-11</name>
    <dbReference type="NCBI Taxonomy" id="741277"/>
    <lineage>
        <taxon>Bacteria</taxon>
        <taxon>Bacillati</taxon>
        <taxon>Cyanobacteriota</taxon>
        <taxon>Cyanophyceae</taxon>
        <taxon>Nostocales</taxon>
        <taxon>Hapalosiphonaceae</taxon>
        <taxon>Fischerella</taxon>
    </lineage>
</organism>
<protein>
    <submittedName>
        <fullName evidence="1">Uncharacterized protein</fullName>
    </submittedName>
</protein>
<accession>G6FSM6</accession>
<proteinExistence type="predicted"/>
<dbReference type="AlphaFoldDB" id="G6FSM6"/>
<reference evidence="1 2" key="1">
    <citation type="submission" date="2011-09" db="EMBL/GenBank/DDBJ databases">
        <title>The draft genome of Fischerella sp. JSC-11.</title>
        <authorList>
            <consortium name="US DOE Joint Genome Institute (JGI-PGF)"/>
            <person name="Lucas S."/>
            <person name="Han J."/>
            <person name="Lapidus A."/>
            <person name="Cheng J.-F."/>
            <person name="Goodwin L."/>
            <person name="Pitluck S."/>
            <person name="Peters L."/>
            <person name="Land M.L."/>
            <person name="Hauser L."/>
            <person name="Sarkisova S."/>
            <person name="Bryant D.A."/>
            <person name="Brown I."/>
            <person name="Woyke T.J."/>
        </authorList>
    </citation>
    <scope>NUCLEOTIDE SEQUENCE [LARGE SCALE GENOMIC DNA]</scope>
    <source>
        <strain evidence="1 2">JSC-11</strain>
    </source>
</reference>
<evidence type="ECO:0000313" key="1">
    <source>
        <dbReference type="EMBL" id="EHC14862.1"/>
    </source>
</evidence>
<gene>
    <name evidence="1" type="ORF">FJSC11DRAFT_1773</name>
</gene>